<reference evidence="3 4" key="1">
    <citation type="submission" date="2013-09" db="EMBL/GenBank/DDBJ databases">
        <title>Whole genome shotgun sequence of Novosphingobium tardaugens NBRC 16725.</title>
        <authorList>
            <person name="Isaki S."/>
            <person name="Hosoyama A."/>
            <person name="Tsuchikane K."/>
            <person name="Katsumata H."/>
            <person name="Ando Y."/>
            <person name="Yamazaki S."/>
            <person name="Fujita N."/>
        </authorList>
    </citation>
    <scope>NUCLEOTIDE SEQUENCE [LARGE SCALE GENOMIC DNA]</scope>
    <source>
        <strain evidence="3 4">NBRC 16725</strain>
    </source>
</reference>
<proteinExistence type="predicted"/>
<dbReference type="Proteomes" id="UP000016568">
    <property type="component" value="Unassembled WGS sequence"/>
</dbReference>
<sequence length="135" mass="14569">MNLCKSLVALGVLALAGGSASANDNSSAIWRNPSDSVHIRAEPCGDGLCGVVVWASEKAKTDARKGSTQPLEGARLFRDFVEEKPGVWRGRVFVPDIGRTFTGRITKLDPNRLEAKGCLAGRIGCRTQIWTRITD</sequence>
<feature type="chain" id="PRO_5030177765" description="DUF2147 domain-containing protein" evidence="1">
    <location>
        <begin position="23"/>
        <end position="135"/>
    </location>
</feature>
<accession>U2YML8</accession>
<dbReference type="InterPro" id="IPR019223">
    <property type="entry name" value="DUF2147"/>
</dbReference>
<dbReference type="EMBL" id="BASZ01000006">
    <property type="protein sequence ID" value="GAD49737.1"/>
    <property type="molecule type" value="Genomic_DNA"/>
</dbReference>
<evidence type="ECO:0000259" key="2">
    <source>
        <dbReference type="Pfam" id="PF09917"/>
    </source>
</evidence>
<evidence type="ECO:0000313" key="3">
    <source>
        <dbReference type="EMBL" id="GAD49737.1"/>
    </source>
</evidence>
<keyword evidence="1" id="KW-0732">Signal</keyword>
<feature type="domain" description="DUF2147" evidence="2">
    <location>
        <begin position="30"/>
        <end position="132"/>
    </location>
</feature>
<keyword evidence="4" id="KW-1185">Reference proteome</keyword>
<evidence type="ECO:0000313" key="4">
    <source>
        <dbReference type="Proteomes" id="UP000016568"/>
    </source>
</evidence>
<gene>
    <name evidence="3" type="ORF">NT2_06_01770</name>
</gene>
<protein>
    <recommendedName>
        <fullName evidence="2">DUF2147 domain-containing protein</fullName>
    </recommendedName>
</protein>
<dbReference type="eggNOG" id="COG4731">
    <property type="taxonomic scope" value="Bacteria"/>
</dbReference>
<comment type="caution">
    <text evidence="3">The sequence shown here is derived from an EMBL/GenBank/DDBJ whole genome shotgun (WGS) entry which is preliminary data.</text>
</comment>
<dbReference type="OrthoDB" id="9811671at2"/>
<dbReference type="RefSeq" id="WP_021690642.1">
    <property type="nucleotide sequence ID" value="NZ_BASZ01000006.1"/>
</dbReference>
<name>U2YML8_9SPHN</name>
<dbReference type="Pfam" id="PF09917">
    <property type="entry name" value="DUF2147"/>
    <property type="match status" value="1"/>
</dbReference>
<dbReference type="Gene3D" id="2.40.128.520">
    <property type="match status" value="1"/>
</dbReference>
<dbReference type="AlphaFoldDB" id="U2YML8"/>
<dbReference type="PANTHER" id="PTHR36919:SF2">
    <property type="entry name" value="BLL6627 PROTEIN"/>
    <property type="match status" value="1"/>
</dbReference>
<feature type="signal peptide" evidence="1">
    <location>
        <begin position="1"/>
        <end position="22"/>
    </location>
</feature>
<dbReference type="PANTHER" id="PTHR36919">
    <property type="entry name" value="BLR1215 PROTEIN"/>
    <property type="match status" value="1"/>
</dbReference>
<dbReference type="KEGG" id="ntd:EGO55_18505"/>
<evidence type="ECO:0000256" key="1">
    <source>
        <dbReference type="SAM" id="SignalP"/>
    </source>
</evidence>
<organism evidence="3 4">
    <name type="scientific">Caenibius tardaugens NBRC 16725</name>
    <dbReference type="NCBI Taxonomy" id="1219035"/>
    <lineage>
        <taxon>Bacteria</taxon>
        <taxon>Pseudomonadati</taxon>
        <taxon>Pseudomonadota</taxon>
        <taxon>Alphaproteobacteria</taxon>
        <taxon>Sphingomonadales</taxon>
        <taxon>Erythrobacteraceae</taxon>
        <taxon>Caenibius</taxon>
    </lineage>
</organism>